<accession>A0A4Z0BD62</accession>
<dbReference type="RefSeq" id="WP_135251401.1">
    <property type="nucleotide sequence ID" value="NZ_SMLK01000008.1"/>
</dbReference>
<comment type="caution">
    <text evidence="2">The sequence shown here is derived from an EMBL/GenBank/DDBJ whole genome shotgun (WGS) entry which is preliminary data.</text>
</comment>
<evidence type="ECO:0000313" key="3">
    <source>
        <dbReference type="Proteomes" id="UP000297839"/>
    </source>
</evidence>
<protein>
    <submittedName>
        <fullName evidence="2">Uncharacterized protein</fullName>
    </submittedName>
</protein>
<dbReference type="EMBL" id="SMLK01000008">
    <property type="protein sequence ID" value="TFY97202.1"/>
    <property type="molecule type" value="Genomic_DNA"/>
</dbReference>
<dbReference type="AlphaFoldDB" id="A0A4Z0BD62"/>
<gene>
    <name evidence="2" type="ORF">EZ216_19175</name>
</gene>
<proteinExistence type="predicted"/>
<reference evidence="2 3" key="1">
    <citation type="submission" date="2019-03" db="EMBL/GenBank/DDBJ databases">
        <title>Ramlibacter sp. 18x22-1, whole genome shotgun sequence.</title>
        <authorList>
            <person name="Zhang X."/>
            <person name="Feng G."/>
            <person name="Zhu H."/>
        </authorList>
    </citation>
    <scope>NUCLEOTIDE SEQUENCE [LARGE SCALE GENOMIC DNA]</scope>
    <source>
        <strain evidence="2 3">18x22-1</strain>
    </source>
</reference>
<name>A0A4Z0BD62_9BURK</name>
<dbReference type="Proteomes" id="UP000297839">
    <property type="component" value="Unassembled WGS sequence"/>
</dbReference>
<evidence type="ECO:0000256" key="1">
    <source>
        <dbReference type="SAM" id="MobiDB-lite"/>
    </source>
</evidence>
<sequence>MREIAVRPVLWTALAIALVVAAAVGAVLGFLHLRHVPAGGERLSSGPDIRLDAPGLSSAPQDELQRDRQAKLAKLNSAGWVDRERGIAHIPISDAMALMAARGSGEPKR</sequence>
<keyword evidence="3" id="KW-1185">Reference proteome</keyword>
<evidence type="ECO:0000313" key="2">
    <source>
        <dbReference type="EMBL" id="TFY97202.1"/>
    </source>
</evidence>
<feature type="region of interest" description="Disordered" evidence="1">
    <location>
        <begin position="40"/>
        <end position="67"/>
    </location>
</feature>
<organism evidence="2 3">
    <name type="scientific">Ramlibacter humi</name>
    <dbReference type="NCBI Taxonomy" id="2530451"/>
    <lineage>
        <taxon>Bacteria</taxon>
        <taxon>Pseudomonadati</taxon>
        <taxon>Pseudomonadota</taxon>
        <taxon>Betaproteobacteria</taxon>
        <taxon>Burkholderiales</taxon>
        <taxon>Comamonadaceae</taxon>
        <taxon>Ramlibacter</taxon>
    </lineage>
</organism>
<dbReference type="OrthoDB" id="129807at2"/>